<keyword evidence="2" id="KW-1185">Reference proteome</keyword>
<proteinExistence type="predicted"/>
<gene>
    <name evidence="1" type="ORF">NEZAVI_LOCUS6787</name>
</gene>
<sequence>MFWSGECEDEEEEDLMFSPALMARRASESWINTPPIESIPVTTNLQRKKSLPDVQGYPKVSEAMSREEVSVLSSARREELRRMQEESEKLRANPLLYLVSPHVKV</sequence>
<dbReference type="Proteomes" id="UP001152798">
    <property type="component" value="Chromosome 3"/>
</dbReference>
<dbReference type="AlphaFoldDB" id="A0A9P0H786"/>
<name>A0A9P0H786_NEZVI</name>
<organism evidence="1 2">
    <name type="scientific">Nezara viridula</name>
    <name type="common">Southern green stink bug</name>
    <name type="synonym">Cimex viridulus</name>
    <dbReference type="NCBI Taxonomy" id="85310"/>
    <lineage>
        <taxon>Eukaryota</taxon>
        <taxon>Metazoa</taxon>
        <taxon>Ecdysozoa</taxon>
        <taxon>Arthropoda</taxon>
        <taxon>Hexapoda</taxon>
        <taxon>Insecta</taxon>
        <taxon>Pterygota</taxon>
        <taxon>Neoptera</taxon>
        <taxon>Paraneoptera</taxon>
        <taxon>Hemiptera</taxon>
        <taxon>Heteroptera</taxon>
        <taxon>Panheteroptera</taxon>
        <taxon>Pentatomomorpha</taxon>
        <taxon>Pentatomoidea</taxon>
        <taxon>Pentatomidae</taxon>
        <taxon>Pentatominae</taxon>
        <taxon>Nezara</taxon>
    </lineage>
</organism>
<protein>
    <submittedName>
        <fullName evidence="1">Uncharacterized protein</fullName>
    </submittedName>
</protein>
<reference evidence="1" key="1">
    <citation type="submission" date="2022-01" db="EMBL/GenBank/DDBJ databases">
        <authorList>
            <person name="King R."/>
        </authorList>
    </citation>
    <scope>NUCLEOTIDE SEQUENCE</scope>
</reference>
<evidence type="ECO:0000313" key="2">
    <source>
        <dbReference type="Proteomes" id="UP001152798"/>
    </source>
</evidence>
<accession>A0A9P0H786</accession>
<dbReference type="EMBL" id="OV725079">
    <property type="protein sequence ID" value="CAH1396808.1"/>
    <property type="molecule type" value="Genomic_DNA"/>
</dbReference>
<evidence type="ECO:0000313" key="1">
    <source>
        <dbReference type="EMBL" id="CAH1396808.1"/>
    </source>
</evidence>